<protein>
    <submittedName>
        <fullName evidence="2">Uncharacterized protein</fullName>
    </submittedName>
</protein>
<dbReference type="Gene3D" id="1.10.10.10">
    <property type="entry name" value="Winged helix-like DNA-binding domain superfamily/Winged helix DNA-binding domain"/>
    <property type="match status" value="1"/>
</dbReference>
<keyword evidence="1" id="KW-1133">Transmembrane helix</keyword>
<dbReference type="InterPro" id="IPR036390">
    <property type="entry name" value="WH_DNA-bd_sf"/>
</dbReference>
<dbReference type="SUPFAM" id="SSF46785">
    <property type="entry name" value="Winged helix' DNA-binding domain"/>
    <property type="match status" value="1"/>
</dbReference>
<organism evidence="2 3">
    <name type="scientific">Hydrogenophaga defluvii</name>
    <dbReference type="NCBI Taxonomy" id="249410"/>
    <lineage>
        <taxon>Bacteria</taxon>
        <taxon>Pseudomonadati</taxon>
        <taxon>Pseudomonadota</taxon>
        <taxon>Betaproteobacteria</taxon>
        <taxon>Burkholderiales</taxon>
        <taxon>Comamonadaceae</taxon>
        <taxon>Hydrogenophaga</taxon>
    </lineage>
</organism>
<reference evidence="3" key="1">
    <citation type="journal article" date="2019" name="Int. J. Syst. Evol. Microbiol.">
        <title>The Global Catalogue of Microorganisms (GCM) 10K type strain sequencing project: providing services to taxonomists for standard genome sequencing and annotation.</title>
        <authorList>
            <consortium name="The Broad Institute Genomics Platform"/>
            <consortium name="The Broad Institute Genome Sequencing Center for Infectious Disease"/>
            <person name="Wu L."/>
            <person name="Ma J."/>
        </authorList>
    </citation>
    <scope>NUCLEOTIDE SEQUENCE [LARGE SCALE GENOMIC DNA]</scope>
    <source>
        <strain evidence="3">CCUG 53903</strain>
    </source>
</reference>
<keyword evidence="1" id="KW-0472">Membrane</keyword>
<sequence length="133" mass="14354">MTDPKPRTSRQIVLQSILDLAEHSQPASRQRLQEITGLSSATVDATLSNLRTDGLIRTVANGYYEPIDQTLDRSVSTTSLPHGRLKVEIGDDVIADLTPREALALAKQLAGLLFAFGAFSWALMPPAQGGRQG</sequence>
<keyword evidence="3" id="KW-1185">Reference proteome</keyword>
<name>A0ABW2SHK6_9BURK</name>
<gene>
    <name evidence="2" type="ORF">ACFQU0_20900</name>
</gene>
<feature type="transmembrane region" description="Helical" evidence="1">
    <location>
        <begin position="109"/>
        <end position="127"/>
    </location>
</feature>
<comment type="caution">
    <text evidence="2">The sequence shown here is derived from an EMBL/GenBank/DDBJ whole genome shotgun (WGS) entry which is preliminary data.</text>
</comment>
<dbReference type="InterPro" id="IPR036388">
    <property type="entry name" value="WH-like_DNA-bd_sf"/>
</dbReference>
<evidence type="ECO:0000313" key="3">
    <source>
        <dbReference type="Proteomes" id="UP001596457"/>
    </source>
</evidence>
<dbReference type="RefSeq" id="WP_382204055.1">
    <property type="nucleotide sequence ID" value="NZ_JBHTBZ010000088.1"/>
</dbReference>
<proteinExistence type="predicted"/>
<dbReference type="Proteomes" id="UP001596457">
    <property type="component" value="Unassembled WGS sequence"/>
</dbReference>
<evidence type="ECO:0000256" key="1">
    <source>
        <dbReference type="SAM" id="Phobius"/>
    </source>
</evidence>
<accession>A0ABW2SHK6</accession>
<dbReference type="EMBL" id="JBHTBZ010000088">
    <property type="protein sequence ID" value="MFC7462884.1"/>
    <property type="molecule type" value="Genomic_DNA"/>
</dbReference>
<evidence type="ECO:0000313" key="2">
    <source>
        <dbReference type="EMBL" id="MFC7462884.1"/>
    </source>
</evidence>
<keyword evidence="1" id="KW-0812">Transmembrane</keyword>